<dbReference type="Gene3D" id="3.30.720.110">
    <property type="match status" value="1"/>
</dbReference>
<dbReference type="InParanoid" id="A0A1I4IT68"/>
<proteinExistence type="predicted"/>
<dbReference type="InterPro" id="IPR037523">
    <property type="entry name" value="VOC_core"/>
</dbReference>
<feature type="domain" description="VOC" evidence="2">
    <location>
        <begin position="21"/>
        <end position="144"/>
    </location>
</feature>
<dbReference type="SUPFAM" id="SSF54593">
    <property type="entry name" value="Glyoxalase/Bleomycin resistance protein/Dihydroxybiphenyl dioxygenase"/>
    <property type="match status" value="1"/>
</dbReference>
<dbReference type="Gene3D" id="3.30.720.120">
    <property type="match status" value="1"/>
</dbReference>
<dbReference type="AlphaFoldDB" id="A0A1I4IT68"/>
<keyword evidence="4" id="KW-1185">Reference proteome</keyword>
<evidence type="ECO:0000313" key="4">
    <source>
        <dbReference type="Proteomes" id="UP000199152"/>
    </source>
</evidence>
<dbReference type="RefSeq" id="WP_091327980.1">
    <property type="nucleotide sequence ID" value="NZ_FOSW01000013.1"/>
</dbReference>
<organism evidence="3 4">
    <name type="scientific">Geodermatophilus ruber</name>
    <dbReference type="NCBI Taxonomy" id="504800"/>
    <lineage>
        <taxon>Bacteria</taxon>
        <taxon>Bacillati</taxon>
        <taxon>Actinomycetota</taxon>
        <taxon>Actinomycetes</taxon>
        <taxon>Geodermatophilales</taxon>
        <taxon>Geodermatophilaceae</taxon>
        <taxon>Geodermatophilus</taxon>
    </lineage>
</organism>
<feature type="region of interest" description="Disordered" evidence="1">
    <location>
        <begin position="1"/>
        <end position="21"/>
    </location>
</feature>
<dbReference type="PROSITE" id="PS51819">
    <property type="entry name" value="VOC"/>
    <property type="match status" value="1"/>
</dbReference>
<dbReference type="Proteomes" id="UP000199152">
    <property type="component" value="Unassembled WGS sequence"/>
</dbReference>
<dbReference type="Pfam" id="PF00903">
    <property type="entry name" value="Glyoxalase"/>
    <property type="match status" value="1"/>
</dbReference>
<reference evidence="4" key="1">
    <citation type="submission" date="2016-10" db="EMBL/GenBank/DDBJ databases">
        <authorList>
            <person name="Varghese N."/>
            <person name="Submissions S."/>
        </authorList>
    </citation>
    <scope>NUCLEOTIDE SEQUENCE [LARGE SCALE GENOMIC DNA]</scope>
    <source>
        <strain evidence="4">DSM 45317</strain>
    </source>
</reference>
<protein>
    <submittedName>
        <fullName evidence="3">Uncharacterized conserved protein PhnB, glyoxalase superfamily</fullName>
    </submittedName>
</protein>
<evidence type="ECO:0000259" key="2">
    <source>
        <dbReference type="PROSITE" id="PS51819"/>
    </source>
</evidence>
<dbReference type="STRING" id="504800.SAMN04488085_113104"/>
<dbReference type="EMBL" id="FOSW01000013">
    <property type="protein sequence ID" value="SFL57031.1"/>
    <property type="molecule type" value="Genomic_DNA"/>
</dbReference>
<dbReference type="InterPro" id="IPR004360">
    <property type="entry name" value="Glyas_Fos-R_dOase_dom"/>
</dbReference>
<feature type="compositionally biased region" description="Polar residues" evidence="1">
    <location>
        <begin position="1"/>
        <end position="10"/>
    </location>
</feature>
<gene>
    <name evidence="3" type="ORF">SAMN04488085_113104</name>
</gene>
<dbReference type="InterPro" id="IPR029068">
    <property type="entry name" value="Glyas_Bleomycin-R_OHBP_Dase"/>
</dbReference>
<evidence type="ECO:0000313" key="3">
    <source>
        <dbReference type="EMBL" id="SFL57031.1"/>
    </source>
</evidence>
<sequence length="147" mass="15452">MTSPQPTTADPTPRVDGPPAPSVWPSVGFSDVDAGIRFLTEGLGFVVTACYRGDDGTVEHAEARWPDGGGVMFGSRGKAGDWGALGPQGVYVVAADAATVDAAWQRVRGMDGVAVLRELHDTDYGSHEFDVRDADGNLWALGTYRGA</sequence>
<name>A0A1I4IT68_9ACTN</name>
<evidence type="ECO:0000256" key="1">
    <source>
        <dbReference type="SAM" id="MobiDB-lite"/>
    </source>
</evidence>
<dbReference type="OrthoDB" id="9806868at2"/>
<accession>A0A1I4IT68</accession>